<dbReference type="RefSeq" id="WP_166094483.1">
    <property type="nucleotide sequence ID" value="NZ_CP049871.1"/>
</dbReference>
<keyword evidence="3" id="KW-1185">Reference proteome</keyword>
<name>A0A6G7ZNT7_9SPHN</name>
<keyword evidence="1" id="KW-0812">Transmembrane</keyword>
<feature type="transmembrane region" description="Helical" evidence="1">
    <location>
        <begin position="142"/>
        <end position="163"/>
    </location>
</feature>
<feature type="transmembrane region" description="Helical" evidence="1">
    <location>
        <begin position="80"/>
        <end position="99"/>
    </location>
</feature>
<feature type="transmembrane region" description="Helical" evidence="1">
    <location>
        <begin position="20"/>
        <end position="37"/>
    </location>
</feature>
<protein>
    <submittedName>
        <fullName evidence="2">Rod shape-determining protein MreD</fullName>
    </submittedName>
</protein>
<evidence type="ECO:0000313" key="3">
    <source>
        <dbReference type="Proteomes" id="UP000502502"/>
    </source>
</evidence>
<keyword evidence="1" id="KW-0472">Membrane</keyword>
<dbReference type="Proteomes" id="UP000502502">
    <property type="component" value="Chromosome"/>
</dbReference>
<reference evidence="2 3" key="1">
    <citation type="submission" date="2020-03" db="EMBL/GenBank/DDBJ databases">
        <title>Sphingomonas sp. nov., isolated from fish.</title>
        <authorList>
            <person name="Hyun D.-W."/>
            <person name="Bae J.-W."/>
        </authorList>
    </citation>
    <scope>NUCLEOTIDE SEQUENCE [LARGE SCALE GENOMIC DNA]</scope>
    <source>
        <strain evidence="2 3">HDW15C</strain>
    </source>
</reference>
<evidence type="ECO:0000256" key="1">
    <source>
        <dbReference type="SAM" id="Phobius"/>
    </source>
</evidence>
<dbReference type="KEGG" id="ssin:G7078_07160"/>
<dbReference type="EMBL" id="CP049871">
    <property type="protein sequence ID" value="QIL02588.1"/>
    <property type="molecule type" value="Genomic_DNA"/>
</dbReference>
<evidence type="ECO:0000313" key="2">
    <source>
        <dbReference type="EMBL" id="QIL02588.1"/>
    </source>
</evidence>
<sequence length="174" mass="19399">MVRSALRANRRVGQGPVPGAQYIPAISVGLASLLAGLPIITQNGWFPSFAFLVLIAWRLLRSDPFPAWWAAPLGLFNDCVSGLPIGFSVAVWTGSMLVLDLADRRTLFRDYWIEWVLATVLIAVHSWLQWQVAGWMDAILPLSGLVPQIVISALAFPLFAWFVSRLDRWRLGRS</sequence>
<keyword evidence="1" id="KW-1133">Transmembrane helix</keyword>
<accession>A0A6G7ZNT7</accession>
<dbReference type="AlphaFoldDB" id="A0A6G7ZNT7"/>
<proteinExistence type="predicted"/>
<gene>
    <name evidence="2" type="ORF">G7078_07160</name>
</gene>
<feature type="transmembrane region" description="Helical" evidence="1">
    <location>
        <begin position="111"/>
        <end position="130"/>
    </location>
</feature>
<organism evidence="2 3">
    <name type="scientific">Sphingomonas sinipercae</name>
    <dbReference type="NCBI Taxonomy" id="2714944"/>
    <lineage>
        <taxon>Bacteria</taxon>
        <taxon>Pseudomonadati</taxon>
        <taxon>Pseudomonadota</taxon>
        <taxon>Alphaproteobacteria</taxon>
        <taxon>Sphingomonadales</taxon>
        <taxon>Sphingomonadaceae</taxon>
        <taxon>Sphingomonas</taxon>
    </lineage>
</organism>